<comment type="similarity">
    <text evidence="10">Belongs to the protein kinase superfamily.</text>
</comment>
<dbReference type="GO" id="GO:0007165">
    <property type="term" value="P:signal transduction"/>
    <property type="evidence" value="ECO:0007669"/>
    <property type="project" value="TreeGrafter"/>
</dbReference>
<feature type="domain" description="Protein kinase" evidence="12">
    <location>
        <begin position="71"/>
        <end position="338"/>
    </location>
</feature>
<dbReference type="AlphaFoldDB" id="A0A9X0ADX5"/>
<dbReference type="InterPro" id="IPR017441">
    <property type="entry name" value="Protein_kinase_ATP_BS"/>
</dbReference>
<evidence type="ECO:0000256" key="1">
    <source>
        <dbReference type="ARBA" id="ARBA00012513"/>
    </source>
</evidence>
<keyword evidence="6 9" id="KW-0067">ATP-binding</keyword>
<dbReference type="InterPro" id="IPR000719">
    <property type="entry name" value="Prot_kinase_dom"/>
</dbReference>
<dbReference type="InterPro" id="IPR008271">
    <property type="entry name" value="Ser/Thr_kinase_AS"/>
</dbReference>
<dbReference type="FunFam" id="1.10.510.10:FF:000549">
    <property type="entry name" value="Protein serine/threonine kinase (Ran1), putative"/>
    <property type="match status" value="1"/>
</dbReference>
<comment type="caution">
    <text evidence="13">The sequence shown here is derived from an EMBL/GenBank/DDBJ whole genome shotgun (WGS) entry which is preliminary data.</text>
</comment>
<dbReference type="PANTHER" id="PTHR43895:SF32">
    <property type="entry name" value="SERINE_THREONINE-PROTEIN KINASE CHK1"/>
    <property type="match status" value="1"/>
</dbReference>
<feature type="region of interest" description="Disordered" evidence="11">
    <location>
        <begin position="389"/>
        <end position="430"/>
    </location>
</feature>
<feature type="compositionally biased region" description="Pro residues" evidence="11">
    <location>
        <begin position="454"/>
        <end position="463"/>
    </location>
</feature>
<feature type="compositionally biased region" description="Basic and acidic residues" evidence="11">
    <location>
        <begin position="413"/>
        <end position="422"/>
    </location>
</feature>
<evidence type="ECO:0000256" key="11">
    <source>
        <dbReference type="SAM" id="MobiDB-lite"/>
    </source>
</evidence>
<comment type="catalytic activity">
    <reaction evidence="7">
        <text>L-threonyl-[protein] + ATP = O-phospho-L-threonyl-[protein] + ADP + H(+)</text>
        <dbReference type="Rhea" id="RHEA:46608"/>
        <dbReference type="Rhea" id="RHEA-COMP:11060"/>
        <dbReference type="Rhea" id="RHEA-COMP:11605"/>
        <dbReference type="ChEBI" id="CHEBI:15378"/>
        <dbReference type="ChEBI" id="CHEBI:30013"/>
        <dbReference type="ChEBI" id="CHEBI:30616"/>
        <dbReference type="ChEBI" id="CHEBI:61977"/>
        <dbReference type="ChEBI" id="CHEBI:456216"/>
        <dbReference type="EC" id="2.7.11.1"/>
    </reaction>
</comment>
<evidence type="ECO:0000256" key="10">
    <source>
        <dbReference type="RuleBase" id="RU000304"/>
    </source>
</evidence>
<protein>
    <recommendedName>
        <fullName evidence="1">non-specific serine/threonine protein kinase</fullName>
        <ecNumber evidence="1">2.7.11.1</ecNumber>
    </recommendedName>
</protein>
<dbReference type="OrthoDB" id="541276at2759"/>
<dbReference type="GO" id="GO:0005524">
    <property type="term" value="F:ATP binding"/>
    <property type="evidence" value="ECO:0007669"/>
    <property type="project" value="UniProtKB-UniRule"/>
</dbReference>
<sequence length="471" mass="52738">MLDHNRELPPCFPPTKLAFQNSPLQQYPPSQVNPYPALFSSHHTYPTPPPSPLAFPMPQDHRIGTILGETLLLSRALGSGAYGTVYYAQDLSTGKEYAVKALNKRNAYGQPLDAKARLYQSREIALHWNASAHPNIVSMYKILDDPDCTYVILDYYQEGDLFSNITEGGRYVGHDALIRSIFLQILDATEHCHRLGIYHRDLKPENILVSNSGRTVCLADFGLATQEPTSRDHGCGSTFYMSPECLEQSYAPYRCAPNDVWSLGVILVNLTFGRNPWRQASWDDATYNAFLKNPDFLKTILNPSDELNIILQMIFQPDPELRITVPELRLMIQRLPGFYSSPSSPRTYRTQITNNLSNDSGYSASSQYVASPFRSSSSSHDSAIYIEDDCSSTHNGTTNSTQSFRNTGLPDSNSHDMEDRNGHFQGHAYSNGIPRESVLLSSQHFIPYSTQPSLSPPTTPPPNVAHFPRRP</sequence>
<dbReference type="EC" id="2.7.11.1" evidence="1"/>
<keyword evidence="3" id="KW-0808">Transferase</keyword>
<comment type="catalytic activity">
    <reaction evidence="8">
        <text>L-seryl-[protein] + ATP = O-phospho-L-seryl-[protein] + ADP + H(+)</text>
        <dbReference type="Rhea" id="RHEA:17989"/>
        <dbReference type="Rhea" id="RHEA-COMP:9863"/>
        <dbReference type="Rhea" id="RHEA-COMP:11604"/>
        <dbReference type="ChEBI" id="CHEBI:15378"/>
        <dbReference type="ChEBI" id="CHEBI:29999"/>
        <dbReference type="ChEBI" id="CHEBI:30616"/>
        <dbReference type="ChEBI" id="CHEBI:83421"/>
        <dbReference type="ChEBI" id="CHEBI:456216"/>
        <dbReference type="EC" id="2.7.11.1"/>
    </reaction>
</comment>
<dbReference type="CDD" id="cd13993">
    <property type="entry name" value="STKc_Pat1_like"/>
    <property type="match status" value="1"/>
</dbReference>
<keyword evidence="5" id="KW-0418">Kinase</keyword>
<keyword evidence="4 9" id="KW-0547">Nucleotide-binding</keyword>
<evidence type="ECO:0000256" key="9">
    <source>
        <dbReference type="PROSITE-ProRule" id="PRU10141"/>
    </source>
</evidence>
<dbReference type="SMART" id="SM00220">
    <property type="entry name" value="S_TKc"/>
    <property type="match status" value="1"/>
</dbReference>
<organism evidence="13 14">
    <name type="scientific">Sclerotinia nivalis</name>
    <dbReference type="NCBI Taxonomy" id="352851"/>
    <lineage>
        <taxon>Eukaryota</taxon>
        <taxon>Fungi</taxon>
        <taxon>Dikarya</taxon>
        <taxon>Ascomycota</taxon>
        <taxon>Pezizomycotina</taxon>
        <taxon>Leotiomycetes</taxon>
        <taxon>Helotiales</taxon>
        <taxon>Sclerotiniaceae</taxon>
        <taxon>Sclerotinia</taxon>
    </lineage>
</organism>
<feature type="region of interest" description="Disordered" evidence="11">
    <location>
        <begin position="447"/>
        <end position="471"/>
    </location>
</feature>
<dbReference type="Pfam" id="PF00069">
    <property type="entry name" value="Pkinase"/>
    <property type="match status" value="1"/>
</dbReference>
<evidence type="ECO:0000256" key="5">
    <source>
        <dbReference type="ARBA" id="ARBA00022777"/>
    </source>
</evidence>
<dbReference type="PROSITE" id="PS00107">
    <property type="entry name" value="PROTEIN_KINASE_ATP"/>
    <property type="match status" value="1"/>
</dbReference>
<dbReference type="PANTHER" id="PTHR43895">
    <property type="entry name" value="CALCIUM/CALMODULIN-DEPENDENT PROTEIN KINASE KINASE-RELATED"/>
    <property type="match status" value="1"/>
</dbReference>
<dbReference type="EMBL" id="JAPEIS010000012">
    <property type="protein sequence ID" value="KAJ8060971.1"/>
    <property type="molecule type" value="Genomic_DNA"/>
</dbReference>
<accession>A0A9X0ADX5</accession>
<gene>
    <name evidence="13" type="ORF">OCU04_010051</name>
</gene>
<evidence type="ECO:0000256" key="6">
    <source>
        <dbReference type="ARBA" id="ARBA00022840"/>
    </source>
</evidence>
<evidence type="ECO:0000256" key="7">
    <source>
        <dbReference type="ARBA" id="ARBA00047899"/>
    </source>
</evidence>
<dbReference type="PROSITE" id="PS00108">
    <property type="entry name" value="PROTEIN_KINASE_ST"/>
    <property type="match status" value="1"/>
</dbReference>
<reference evidence="13" key="1">
    <citation type="submission" date="2022-11" db="EMBL/GenBank/DDBJ databases">
        <title>Genome Resource of Sclerotinia nivalis Strain SnTB1, a Plant Pathogen Isolated from American Ginseng.</title>
        <authorList>
            <person name="Fan S."/>
        </authorList>
    </citation>
    <scope>NUCLEOTIDE SEQUENCE</scope>
    <source>
        <strain evidence="13">SnTB1</strain>
    </source>
</reference>
<feature type="compositionally biased region" description="Polar residues" evidence="11">
    <location>
        <begin position="392"/>
        <end position="412"/>
    </location>
</feature>
<evidence type="ECO:0000256" key="3">
    <source>
        <dbReference type="ARBA" id="ARBA00022679"/>
    </source>
</evidence>
<proteinExistence type="inferred from homology"/>
<evidence type="ECO:0000313" key="13">
    <source>
        <dbReference type="EMBL" id="KAJ8060971.1"/>
    </source>
</evidence>
<dbReference type="GO" id="GO:0004674">
    <property type="term" value="F:protein serine/threonine kinase activity"/>
    <property type="evidence" value="ECO:0007669"/>
    <property type="project" value="UniProtKB-KW"/>
</dbReference>
<dbReference type="PROSITE" id="PS50011">
    <property type="entry name" value="PROTEIN_KINASE_DOM"/>
    <property type="match status" value="1"/>
</dbReference>
<dbReference type="SUPFAM" id="SSF56112">
    <property type="entry name" value="Protein kinase-like (PK-like)"/>
    <property type="match status" value="1"/>
</dbReference>
<name>A0A9X0ADX5_9HELO</name>
<evidence type="ECO:0000256" key="8">
    <source>
        <dbReference type="ARBA" id="ARBA00048679"/>
    </source>
</evidence>
<dbReference type="Proteomes" id="UP001152300">
    <property type="component" value="Unassembled WGS sequence"/>
</dbReference>
<evidence type="ECO:0000256" key="4">
    <source>
        <dbReference type="ARBA" id="ARBA00022741"/>
    </source>
</evidence>
<evidence type="ECO:0000313" key="14">
    <source>
        <dbReference type="Proteomes" id="UP001152300"/>
    </source>
</evidence>
<evidence type="ECO:0000256" key="2">
    <source>
        <dbReference type="ARBA" id="ARBA00022527"/>
    </source>
</evidence>
<evidence type="ECO:0000259" key="12">
    <source>
        <dbReference type="PROSITE" id="PS50011"/>
    </source>
</evidence>
<keyword evidence="2 10" id="KW-0723">Serine/threonine-protein kinase</keyword>
<dbReference type="Gene3D" id="1.10.510.10">
    <property type="entry name" value="Transferase(Phosphotransferase) domain 1"/>
    <property type="match status" value="1"/>
</dbReference>
<feature type="binding site" evidence="9">
    <location>
        <position position="100"/>
    </location>
    <ligand>
        <name>ATP</name>
        <dbReference type="ChEBI" id="CHEBI:30616"/>
    </ligand>
</feature>
<dbReference type="InterPro" id="IPR011009">
    <property type="entry name" value="Kinase-like_dom_sf"/>
</dbReference>
<keyword evidence="14" id="KW-1185">Reference proteome</keyword>